<proteinExistence type="predicted"/>
<sequence>MDPAKALVRTALNGTSLVTPRLAGYGASRLFPLALARSAVRPAEARLLAEATTGRLRLGGREVVTHRWGSGERPVLLVHGWRSRGSRMTAFVPGLLQAGYSPLTFDAPGHGASTGRGTTVLDYQEIIGRLHGRYGDFEAIVAHSLGVLGTFRALHSGVHAARVVALSGVAEFGFLADEFCAILRLRPRIGTELRRQIETRLFPGEPDIWTRFSATYQPEATHARLLLIHDADDDTVHFEQSRRMLLAYGDTRARLITTHGLGHRRILGDPEVLGAALEFIGPAAVLSGSEAAANRP</sequence>
<dbReference type="InterPro" id="IPR029058">
    <property type="entry name" value="AB_hydrolase_fold"/>
</dbReference>
<organism evidence="2 3">
    <name type="scientific">Streptomyces gossypii</name>
    <dbReference type="NCBI Taxonomy" id="2883101"/>
    <lineage>
        <taxon>Bacteria</taxon>
        <taxon>Bacillati</taxon>
        <taxon>Actinomycetota</taxon>
        <taxon>Actinomycetes</taxon>
        <taxon>Kitasatosporales</taxon>
        <taxon>Streptomycetaceae</taxon>
        <taxon>Streptomyces</taxon>
    </lineage>
</organism>
<accession>A0ABT2JXG4</accession>
<evidence type="ECO:0000313" key="3">
    <source>
        <dbReference type="Proteomes" id="UP001156389"/>
    </source>
</evidence>
<dbReference type="Pfam" id="PF12697">
    <property type="entry name" value="Abhydrolase_6"/>
    <property type="match status" value="1"/>
</dbReference>
<keyword evidence="2" id="KW-0378">Hydrolase</keyword>
<dbReference type="Gene3D" id="3.40.50.1820">
    <property type="entry name" value="alpha/beta hydrolase"/>
    <property type="match status" value="1"/>
</dbReference>
<dbReference type="RefSeq" id="WP_260219901.1">
    <property type="nucleotide sequence ID" value="NZ_JAJAGO010000010.1"/>
</dbReference>
<dbReference type="Proteomes" id="UP001156389">
    <property type="component" value="Unassembled WGS sequence"/>
</dbReference>
<comment type="caution">
    <text evidence="2">The sequence shown here is derived from an EMBL/GenBank/DDBJ whole genome shotgun (WGS) entry which is preliminary data.</text>
</comment>
<gene>
    <name evidence="2" type="ORF">LHJ74_22165</name>
</gene>
<keyword evidence="3" id="KW-1185">Reference proteome</keyword>
<dbReference type="InterPro" id="IPR000073">
    <property type="entry name" value="AB_hydrolase_1"/>
</dbReference>
<dbReference type="GO" id="GO:0016787">
    <property type="term" value="F:hydrolase activity"/>
    <property type="evidence" value="ECO:0007669"/>
    <property type="project" value="UniProtKB-KW"/>
</dbReference>
<evidence type="ECO:0000313" key="2">
    <source>
        <dbReference type="EMBL" id="MCT2592580.1"/>
    </source>
</evidence>
<protein>
    <submittedName>
        <fullName evidence="2">Alpha/beta hydrolase</fullName>
    </submittedName>
</protein>
<dbReference type="SUPFAM" id="SSF53474">
    <property type="entry name" value="alpha/beta-Hydrolases"/>
    <property type="match status" value="1"/>
</dbReference>
<evidence type="ECO:0000259" key="1">
    <source>
        <dbReference type="Pfam" id="PF12697"/>
    </source>
</evidence>
<dbReference type="EMBL" id="JAJAGO010000010">
    <property type="protein sequence ID" value="MCT2592580.1"/>
    <property type="molecule type" value="Genomic_DNA"/>
</dbReference>
<name>A0ABT2JXG4_9ACTN</name>
<reference evidence="2 3" key="1">
    <citation type="submission" date="2021-10" db="EMBL/GenBank/DDBJ databases">
        <title>Streptomyces gossypii sp. nov., isolated from soil collected from cotton field.</title>
        <authorList>
            <person name="Ge X."/>
            <person name="Chen X."/>
            <person name="Liu W."/>
        </authorList>
    </citation>
    <scope>NUCLEOTIDE SEQUENCE [LARGE SCALE GENOMIC DNA]</scope>
    <source>
        <strain evidence="2 3">N2-109</strain>
    </source>
</reference>
<feature type="domain" description="AB hydrolase-1" evidence="1">
    <location>
        <begin position="75"/>
        <end position="272"/>
    </location>
</feature>